<keyword evidence="6" id="KW-0456">Lyase</keyword>
<evidence type="ECO:0000256" key="4">
    <source>
        <dbReference type="PROSITE-ProRule" id="PRU10111"/>
    </source>
</evidence>
<comment type="function">
    <text evidence="1">Forms oxaloacetate, a four-carbon dicarboxylic acid source for the tricarboxylic acid cycle.</text>
</comment>
<dbReference type="PANTHER" id="PTHR30523:SF6">
    <property type="entry name" value="PHOSPHOENOLPYRUVATE CARBOXYLASE"/>
    <property type="match status" value="1"/>
</dbReference>
<evidence type="ECO:0000256" key="5">
    <source>
        <dbReference type="PROSITE-ProRule" id="PRU10112"/>
    </source>
</evidence>
<organism evidence="6">
    <name type="scientific">uncultured Rubrobacteraceae bacterium</name>
    <dbReference type="NCBI Taxonomy" id="349277"/>
    <lineage>
        <taxon>Bacteria</taxon>
        <taxon>Bacillati</taxon>
        <taxon>Actinomycetota</taxon>
        <taxon>Rubrobacteria</taxon>
        <taxon>Rubrobacterales</taxon>
        <taxon>Rubrobacteraceae</taxon>
        <taxon>environmental samples</taxon>
    </lineage>
</organism>
<keyword evidence="6" id="KW-0670">Pyruvate</keyword>
<dbReference type="Gene3D" id="1.20.1440.90">
    <property type="entry name" value="Phosphoenolpyruvate/pyruvate domain"/>
    <property type="match status" value="1"/>
</dbReference>
<dbReference type="InterPro" id="IPR018129">
    <property type="entry name" value="PEP_COase_Lys_AS"/>
</dbReference>
<dbReference type="PROSITE" id="PS00781">
    <property type="entry name" value="PEPCASE_1"/>
    <property type="match status" value="1"/>
</dbReference>
<dbReference type="EMBL" id="CADCVB010000073">
    <property type="protein sequence ID" value="CAA9419629.1"/>
    <property type="molecule type" value="Genomic_DNA"/>
</dbReference>
<dbReference type="GO" id="GO:0006099">
    <property type="term" value="P:tricarboxylic acid cycle"/>
    <property type="evidence" value="ECO:0007669"/>
    <property type="project" value="InterPro"/>
</dbReference>
<reference evidence="6" key="1">
    <citation type="submission" date="2020-02" db="EMBL/GenBank/DDBJ databases">
        <authorList>
            <person name="Meier V. D."/>
        </authorList>
    </citation>
    <scope>NUCLEOTIDE SEQUENCE</scope>
    <source>
        <strain evidence="6">AVDCRST_MAG78</strain>
    </source>
</reference>
<dbReference type="GO" id="GO:0015977">
    <property type="term" value="P:carbon fixation"/>
    <property type="evidence" value="ECO:0007669"/>
    <property type="project" value="InterPro"/>
</dbReference>
<dbReference type="GO" id="GO:0005829">
    <property type="term" value="C:cytosol"/>
    <property type="evidence" value="ECO:0007669"/>
    <property type="project" value="TreeGrafter"/>
</dbReference>
<dbReference type="InterPro" id="IPR033129">
    <property type="entry name" value="PEPCASE_His_AS"/>
</dbReference>
<comment type="catalytic activity">
    <reaction evidence="3">
        <text>oxaloacetate + phosphate = phosphoenolpyruvate + hydrogencarbonate</text>
        <dbReference type="Rhea" id="RHEA:28370"/>
        <dbReference type="ChEBI" id="CHEBI:16452"/>
        <dbReference type="ChEBI" id="CHEBI:17544"/>
        <dbReference type="ChEBI" id="CHEBI:43474"/>
        <dbReference type="ChEBI" id="CHEBI:58702"/>
        <dbReference type="EC" id="4.1.1.31"/>
    </reaction>
</comment>
<evidence type="ECO:0000313" key="6">
    <source>
        <dbReference type="EMBL" id="CAA9419629.1"/>
    </source>
</evidence>
<dbReference type="Pfam" id="PF00311">
    <property type="entry name" value="PEPcase"/>
    <property type="match status" value="1"/>
</dbReference>
<feature type="active site" evidence="5">
    <location>
        <position position="609"/>
    </location>
</feature>
<dbReference type="GO" id="GO:0008964">
    <property type="term" value="F:phosphoenolpyruvate carboxylase activity"/>
    <property type="evidence" value="ECO:0007669"/>
    <property type="project" value="UniProtKB-EC"/>
</dbReference>
<dbReference type="AlphaFoldDB" id="A0A6J4PLW1"/>
<proteinExistence type="predicted"/>
<protein>
    <recommendedName>
        <fullName evidence="2">Phosphoenolpyruvate carboxylase</fullName>
    </recommendedName>
</protein>
<evidence type="ECO:0000256" key="1">
    <source>
        <dbReference type="ARBA" id="ARBA00003670"/>
    </source>
</evidence>
<accession>A0A6J4PLW1</accession>
<dbReference type="SUPFAM" id="SSF51621">
    <property type="entry name" value="Phosphoenolpyruvate/pyruvate domain"/>
    <property type="match status" value="1"/>
</dbReference>
<evidence type="ECO:0000256" key="2">
    <source>
        <dbReference type="ARBA" id="ARBA00022419"/>
    </source>
</evidence>
<name>A0A6J4PLW1_9ACTN</name>
<dbReference type="PROSITE" id="PS00393">
    <property type="entry name" value="PEPCASE_2"/>
    <property type="match status" value="1"/>
</dbReference>
<dbReference type="PRINTS" id="PR00150">
    <property type="entry name" value="PEPCARBXLASE"/>
</dbReference>
<feature type="active site" evidence="4">
    <location>
        <position position="178"/>
    </location>
</feature>
<dbReference type="PANTHER" id="PTHR30523">
    <property type="entry name" value="PHOSPHOENOLPYRUVATE CARBOXYLASE"/>
    <property type="match status" value="1"/>
</dbReference>
<dbReference type="InterPro" id="IPR015813">
    <property type="entry name" value="Pyrv/PenolPyrv_kinase-like_dom"/>
</dbReference>
<dbReference type="InterPro" id="IPR021135">
    <property type="entry name" value="PEP_COase"/>
</dbReference>
<evidence type="ECO:0000256" key="3">
    <source>
        <dbReference type="ARBA" id="ARBA00048995"/>
    </source>
</evidence>
<feature type="non-terminal residue" evidence="6">
    <location>
        <position position="704"/>
    </location>
</feature>
<gene>
    <name evidence="6" type="ORF">AVDCRST_MAG78-932</name>
</gene>
<sequence length="704" mass="79269">MPGEADGTLHGVGVIGQSIRDSRPDFADLPPGVGFEPKDEPLRRDINMLGRILGQIIVEQEGKGLFGAEEEIRLLCKRLRFDYDPDLDERLRGRVERMSAEELGRIVRAFSVYFQLVNIAERYHRIRRRRQYESAPEASPQRASLRSALARFKREGTSSEELKRVLEGLNLSLVLTAHPTETQRRSIRLKHLRIGEILGSLEVENLTPREHNKAEERLAEEITVLWQTDELRVERPEVEDEIRRTLLFFEKPLISSTLDVYRDLEDELANQFPDESLALGRVLEFGSWVGGDQDGNPFVKPETLGTALELHRNLILNRHLDSARSLADHLSQSIRLAAISEELERSIERYEWLLPDTAREFATQEKNEPYRRKMLLVAARLHKTLEDSDSSAAYESAAELEQDLRVVQRSLLRHGGERVAHGALRDFIRQVDVFGFHLARLDVRQESSRLAATVAELVAPTGEDYENLDESGKVELLQRLLKEPDAAGASPEDLSDETREVLQTFAQIKRAEDEVESPVETFVLSMARGASDVLAVQFLARRAGLVEVDDEGRCTENRLGVSPLFETVDDLEEAPKILRRLLDDPFYRSALKQRGDLQEIMLGYSDSGKDAGYVTSNWALYKAQRALSAVAQEHGVRLRLFHGRGGTVGRGGGPSYDAILAQPAGTVEGSMRITEQGEVISFKYSMPGLARRNLDTVLAAELEA</sequence>